<protein>
    <recommendedName>
        <fullName evidence="1">Bacteriophage Mu GpT domain-containing protein</fullName>
    </recommendedName>
</protein>
<dbReference type="Pfam" id="PF10124">
    <property type="entry name" value="Mu-like_gpT"/>
    <property type="match status" value="1"/>
</dbReference>
<evidence type="ECO:0000313" key="2">
    <source>
        <dbReference type="EMBL" id="AUN95876.1"/>
    </source>
</evidence>
<reference evidence="2 3" key="1">
    <citation type="submission" date="2018-01" db="EMBL/GenBank/DDBJ databases">
        <authorList>
            <person name="Fu G.-Y."/>
        </authorList>
    </citation>
    <scope>NUCLEOTIDE SEQUENCE [LARGE SCALE GENOMIC DNA]</scope>
    <source>
        <strain evidence="2 3">SY39</strain>
    </source>
</reference>
<name>A0A2I6S9D7_9RHOO</name>
<evidence type="ECO:0000259" key="1">
    <source>
        <dbReference type="Pfam" id="PF10124"/>
    </source>
</evidence>
<feature type="domain" description="Bacteriophage Mu GpT" evidence="1">
    <location>
        <begin position="8"/>
        <end position="297"/>
    </location>
</feature>
<dbReference type="RefSeq" id="WP_102247921.1">
    <property type="nucleotide sequence ID" value="NZ_CP025682.1"/>
</dbReference>
<keyword evidence="3" id="KW-1185">Reference proteome</keyword>
<proteinExistence type="predicted"/>
<accession>A0A2I6S9D7</accession>
<dbReference type="OrthoDB" id="9804833at2"/>
<dbReference type="InterPro" id="IPR018774">
    <property type="entry name" value="Phage_Mu_GpT"/>
</dbReference>
<dbReference type="AlphaFoldDB" id="A0A2I6S9D7"/>
<dbReference type="Proteomes" id="UP000242205">
    <property type="component" value="Chromosome"/>
</dbReference>
<dbReference type="EMBL" id="CP025682">
    <property type="protein sequence ID" value="AUN95876.1"/>
    <property type="molecule type" value="Genomic_DNA"/>
</dbReference>
<gene>
    <name evidence="2" type="ORF">C0099_13615</name>
</gene>
<evidence type="ECO:0000313" key="3">
    <source>
        <dbReference type="Proteomes" id="UP000242205"/>
    </source>
</evidence>
<organism evidence="2 3">
    <name type="scientific">Pseudazoarcus pumilus</name>
    <dbReference type="NCBI Taxonomy" id="2067960"/>
    <lineage>
        <taxon>Bacteria</taxon>
        <taxon>Pseudomonadati</taxon>
        <taxon>Pseudomonadota</taxon>
        <taxon>Betaproteobacteria</taxon>
        <taxon>Rhodocyclales</taxon>
        <taxon>Zoogloeaceae</taxon>
        <taxon>Pseudazoarcus</taxon>
    </lineage>
</organism>
<sequence length="298" mass="32915">MLINNQTLTSLAQGFNAAFLRGFGSVSPSWNQIAMLIPSTSDAENYGWMKDLPGMREWVGQRVYNNLEAATAQLRNKPWEHTIAVKRDHIEDDKLGIYSNLFAIQGEIVARHPDDLVWGLLPTGFSTRGFDGQYFFDTDHVGFNRAKQEVSWSNTQGGAAAPWFVADLSRSFMKPLIFQERKKAQFVPRTNPADPHVFDHAEFVFGADARYNAGFGFHQLAVGSKQGLDATNYEAARVSLASQFRTDGSPLGVKATHLIVGPSNEAAALELLNAERNAAGATNVWRGTAQLIVSPWLE</sequence>
<dbReference type="KEGG" id="atw:C0099_13615"/>